<feature type="transmembrane region" description="Helical" evidence="7">
    <location>
        <begin position="409"/>
        <end position="430"/>
    </location>
</feature>
<feature type="transmembrane region" description="Helical" evidence="7">
    <location>
        <begin position="20"/>
        <end position="44"/>
    </location>
</feature>
<protein>
    <submittedName>
        <fullName evidence="8">Adsorption protein B</fullName>
    </submittedName>
</protein>
<comment type="subcellular location">
    <subcellularLocation>
        <location evidence="1">Membrane</location>
        <topology evidence="1">Multi-pass membrane protein</topology>
    </subcellularLocation>
</comment>
<keyword evidence="2" id="KW-0328">Glycosyltransferase</keyword>
<evidence type="ECO:0000256" key="1">
    <source>
        <dbReference type="ARBA" id="ARBA00004141"/>
    </source>
</evidence>
<keyword evidence="6 7" id="KW-0472">Membrane</keyword>
<dbReference type="GO" id="GO:0016020">
    <property type="term" value="C:membrane"/>
    <property type="evidence" value="ECO:0007669"/>
    <property type="project" value="UniProtKB-SubCell"/>
</dbReference>
<reference evidence="9" key="1">
    <citation type="submission" date="2017-04" db="EMBL/GenBank/DDBJ databases">
        <authorList>
            <person name="Varghese N."/>
            <person name="Submissions S."/>
        </authorList>
    </citation>
    <scope>NUCLEOTIDE SEQUENCE [LARGE SCALE GENOMIC DNA]</scope>
</reference>
<organism evidence="8 9">
    <name type="scientific">Altererythrobacter xiamenensis</name>
    <dbReference type="NCBI Taxonomy" id="1316679"/>
    <lineage>
        <taxon>Bacteria</taxon>
        <taxon>Pseudomonadati</taxon>
        <taxon>Pseudomonadota</taxon>
        <taxon>Alphaproteobacteria</taxon>
        <taxon>Sphingomonadales</taxon>
        <taxon>Erythrobacteraceae</taxon>
        <taxon>Altererythrobacter</taxon>
    </lineage>
</organism>
<dbReference type="Gene3D" id="3.90.550.10">
    <property type="entry name" value="Spore Coat Polysaccharide Biosynthesis Protein SpsA, Chain A"/>
    <property type="match status" value="1"/>
</dbReference>
<dbReference type="Proteomes" id="UP000194420">
    <property type="component" value="Unassembled WGS sequence"/>
</dbReference>
<name>A0A1Y6EMH8_9SPHN</name>
<evidence type="ECO:0000256" key="2">
    <source>
        <dbReference type="ARBA" id="ARBA00022676"/>
    </source>
</evidence>
<keyword evidence="3" id="KW-0808">Transferase</keyword>
<dbReference type="InterPro" id="IPR050321">
    <property type="entry name" value="Glycosyltr_2/OpgH_subfam"/>
</dbReference>
<evidence type="ECO:0000313" key="9">
    <source>
        <dbReference type="Proteomes" id="UP000194420"/>
    </source>
</evidence>
<keyword evidence="5 7" id="KW-1133">Transmembrane helix</keyword>
<dbReference type="RefSeq" id="WP_200810277.1">
    <property type="nucleotide sequence ID" value="NZ_FXWG01000001.1"/>
</dbReference>
<evidence type="ECO:0000256" key="6">
    <source>
        <dbReference type="ARBA" id="ARBA00023136"/>
    </source>
</evidence>
<dbReference type="GO" id="GO:0016757">
    <property type="term" value="F:glycosyltransferase activity"/>
    <property type="evidence" value="ECO:0007669"/>
    <property type="project" value="UniProtKB-KW"/>
</dbReference>
<proteinExistence type="predicted"/>
<keyword evidence="9" id="KW-1185">Reference proteome</keyword>
<evidence type="ECO:0000256" key="3">
    <source>
        <dbReference type="ARBA" id="ARBA00022679"/>
    </source>
</evidence>
<dbReference type="PANTHER" id="PTHR43867:SF2">
    <property type="entry name" value="CELLULOSE SYNTHASE CATALYTIC SUBUNIT A [UDP-FORMING]"/>
    <property type="match status" value="1"/>
</dbReference>
<evidence type="ECO:0000256" key="5">
    <source>
        <dbReference type="ARBA" id="ARBA00022989"/>
    </source>
</evidence>
<dbReference type="InterPro" id="IPR029044">
    <property type="entry name" value="Nucleotide-diphossugar_trans"/>
</dbReference>
<evidence type="ECO:0000256" key="4">
    <source>
        <dbReference type="ARBA" id="ARBA00022692"/>
    </source>
</evidence>
<evidence type="ECO:0000313" key="8">
    <source>
        <dbReference type="EMBL" id="SMQ62401.1"/>
    </source>
</evidence>
<gene>
    <name evidence="8" type="ORF">SAMN06297468_0695</name>
</gene>
<evidence type="ECO:0000256" key="7">
    <source>
        <dbReference type="SAM" id="Phobius"/>
    </source>
</evidence>
<feature type="transmembrane region" description="Helical" evidence="7">
    <location>
        <begin position="345"/>
        <end position="371"/>
    </location>
</feature>
<dbReference type="NCBIfam" id="NF011307">
    <property type="entry name" value="PRK14716.1-5"/>
    <property type="match status" value="1"/>
</dbReference>
<feature type="transmembrane region" description="Helical" evidence="7">
    <location>
        <begin position="383"/>
        <end position="402"/>
    </location>
</feature>
<dbReference type="Pfam" id="PF13641">
    <property type="entry name" value="Glyco_tranf_2_3"/>
    <property type="match status" value="1"/>
</dbReference>
<keyword evidence="4 7" id="KW-0812">Transmembrane</keyword>
<accession>A0A1Y6EMH8</accession>
<dbReference type="SUPFAM" id="SSF53448">
    <property type="entry name" value="Nucleotide-diphospho-sugar transferases"/>
    <property type="match status" value="1"/>
</dbReference>
<dbReference type="AlphaFoldDB" id="A0A1Y6EMH8"/>
<dbReference type="EMBL" id="FXWG01000001">
    <property type="protein sequence ID" value="SMQ62401.1"/>
    <property type="molecule type" value="Genomic_DNA"/>
</dbReference>
<sequence>MAFLENDVWHLLALFQRELLLFAGVFFLIGALDDFALDLYWMWLRFTGRGGALRLDTRRFAEKKLRGQAAVFIPAWNESGVLGDTIAHAFRVWRHSDMRIYVGCYRNDPATIEAVLRAAPGDPRLRLVIHDRDGPSTKADCLNRLYQALRDDEARTGEAARMVVFHDAEDMVDHAALAILDDALENADFVQLPVLPLPQSGSRFLGGHYCEEFAESHGKALVVRDALGAAIPAAGVGFALRREQLDGLAQEAPDRLPFAQDSLTEDYELGLSVAARGGRCRFLRARHRDGSLVATSAYFPSRLEDVVRQKTRWVHGIAFQGWDRLGWASNPAEFWMRLRDRRGPFAALVLLCGYVLIALATFGWTASIIGFGKPMELDPLMKLLLAGNFFAFVWRALFRFGFTAREYGIAEGIMAVLRIPIANMIAIMAVRRALMAYVRVLAGRAVVWDKTPHQAHPTKFDAEELFA</sequence>
<dbReference type="PANTHER" id="PTHR43867">
    <property type="entry name" value="CELLULOSE SYNTHASE CATALYTIC SUBUNIT A [UDP-FORMING]"/>
    <property type="match status" value="1"/>
</dbReference>